<accession>A0AAD9KZ29</accession>
<gene>
    <name evidence="3" type="ORF">NP493_450g02061</name>
</gene>
<dbReference type="GO" id="GO:0004568">
    <property type="term" value="F:chitinase activity"/>
    <property type="evidence" value="ECO:0007669"/>
    <property type="project" value="TreeGrafter"/>
</dbReference>
<dbReference type="SUPFAM" id="SSF51445">
    <property type="entry name" value="(Trans)glycosidases"/>
    <property type="match status" value="1"/>
</dbReference>
<evidence type="ECO:0000256" key="1">
    <source>
        <dbReference type="SAM" id="SignalP"/>
    </source>
</evidence>
<protein>
    <recommendedName>
        <fullName evidence="2">GH18 domain-containing protein</fullName>
    </recommendedName>
</protein>
<dbReference type="PROSITE" id="PS51910">
    <property type="entry name" value="GH18_2"/>
    <property type="match status" value="1"/>
</dbReference>
<dbReference type="GO" id="GO:0005576">
    <property type="term" value="C:extracellular region"/>
    <property type="evidence" value="ECO:0007669"/>
    <property type="project" value="TreeGrafter"/>
</dbReference>
<name>A0AAD9KZ29_RIDPI</name>
<dbReference type="PANTHER" id="PTHR11177:SF317">
    <property type="entry name" value="CHITINASE 12-RELATED"/>
    <property type="match status" value="1"/>
</dbReference>
<dbReference type="AlphaFoldDB" id="A0AAD9KZ29"/>
<evidence type="ECO:0000313" key="4">
    <source>
        <dbReference type="Proteomes" id="UP001209878"/>
    </source>
</evidence>
<dbReference type="PANTHER" id="PTHR11177">
    <property type="entry name" value="CHITINASE"/>
    <property type="match status" value="1"/>
</dbReference>
<keyword evidence="4" id="KW-1185">Reference proteome</keyword>
<proteinExistence type="predicted"/>
<dbReference type="GO" id="GO:0005975">
    <property type="term" value="P:carbohydrate metabolic process"/>
    <property type="evidence" value="ECO:0007669"/>
    <property type="project" value="InterPro"/>
</dbReference>
<keyword evidence="1" id="KW-0732">Signal</keyword>
<feature type="chain" id="PRO_5042153495" description="GH18 domain-containing protein" evidence="1">
    <location>
        <begin position="24"/>
        <end position="115"/>
    </location>
</feature>
<dbReference type="Pfam" id="PF00704">
    <property type="entry name" value="Glyco_hydro_18"/>
    <property type="match status" value="1"/>
</dbReference>
<comment type="caution">
    <text evidence="3">The sequence shown here is derived from an EMBL/GenBank/DDBJ whole genome shotgun (WGS) entry which is preliminary data.</text>
</comment>
<organism evidence="3 4">
    <name type="scientific">Ridgeia piscesae</name>
    <name type="common">Tubeworm</name>
    <dbReference type="NCBI Taxonomy" id="27915"/>
    <lineage>
        <taxon>Eukaryota</taxon>
        <taxon>Metazoa</taxon>
        <taxon>Spiralia</taxon>
        <taxon>Lophotrochozoa</taxon>
        <taxon>Annelida</taxon>
        <taxon>Polychaeta</taxon>
        <taxon>Sedentaria</taxon>
        <taxon>Canalipalpata</taxon>
        <taxon>Sabellida</taxon>
        <taxon>Siboglinidae</taxon>
        <taxon>Ridgeia</taxon>
    </lineage>
</organism>
<dbReference type="EMBL" id="JAODUO010000448">
    <property type="protein sequence ID" value="KAK2180319.1"/>
    <property type="molecule type" value="Genomic_DNA"/>
</dbReference>
<reference evidence="3" key="1">
    <citation type="journal article" date="2023" name="Mol. Biol. Evol.">
        <title>Third-Generation Sequencing Reveals the Adaptive Role of the Epigenome in Three Deep-Sea Polychaetes.</title>
        <authorList>
            <person name="Perez M."/>
            <person name="Aroh O."/>
            <person name="Sun Y."/>
            <person name="Lan Y."/>
            <person name="Juniper S.K."/>
            <person name="Young C.R."/>
            <person name="Angers B."/>
            <person name="Qian P.Y."/>
        </authorList>
    </citation>
    <scope>NUCLEOTIDE SEQUENCE</scope>
    <source>
        <strain evidence="3">R07B-5</strain>
    </source>
</reference>
<evidence type="ECO:0000313" key="3">
    <source>
        <dbReference type="EMBL" id="KAK2180319.1"/>
    </source>
</evidence>
<dbReference type="InterPro" id="IPR050314">
    <property type="entry name" value="Glycosyl_Hydrlase_18"/>
</dbReference>
<feature type="signal peptide" evidence="1">
    <location>
        <begin position="1"/>
        <end position="23"/>
    </location>
</feature>
<dbReference type="Gene3D" id="3.20.20.80">
    <property type="entry name" value="Glycosidases"/>
    <property type="match status" value="1"/>
</dbReference>
<sequence>METTKIVIVGSFLSIFFHTGATSLHSTSTDNGPKEYKRVCYYTNWSQYRPGRGKFLPENVDPSLCTHIIYAFATMSGNRLAAYEWNDEDTAWSTGMYETSSPRPVTLCRHLGEFI</sequence>
<dbReference type="InterPro" id="IPR017853">
    <property type="entry name" value="GH"/>
</dbReference>
<evidence type="ECO:0000259" key="2">
    <source>
        <dbReference type="PROSITE" id="PS51910"/>
    </source>
</evidence>
<dbReference type="GO" id="GO:0008061">
    <property type="term" value="F:chitin binding"/>
    <property type="evidence" value="ECO:0007669"/>
    <property type="project" value="TreeGrafter"/>
</dbReference>
<dbReference type="InterPro" id="IPR001223">
    <property type="entry name" value="Glyco_hydro18_cat"/>
</dbReference>
<dbReference type="GO" id="GO:0006032">
    <property type="term" value="P:chitin catabolic process"/>
    <property type="evidence" value="ECO:0007669"/>
    <property type="project" value="TreeGrafter"/>
</dbReference>
<dbReference type="Proteomes" id="UP001209878">
    <property type="component" value="Unassembled WGS sequence"/>
</dbReference>
<feature type="domain" description="GH18" evidence="2">
    <location>
        <begin position="36"/>
        <end position="115"/>
    </location>
</feature>